<dbReference type="AlphaFoldDB" id="A0AAD5YAU7"/>
<feature type="transmembrane region" description="Helical" evidence="1">
    <location>
        <begin position="153"/>
        <end position="179"/>
    </location>
</feature>
<proteinExistence type="predicted"/>
<sequence>MLVKPILPLYPFAGARCLSAGDKKTPYDELRAINPRKFVKEKGKAFSHFSPQKSSSMSSSELTALFTAYKTARDANYVAVTGVSLMLYDHILTLPDEVRDSSLRHSCSLYLALGPVYLEVLSPSGSAPADADNRTSQGTMELCWLSLSVHMSILHASAGSVCLSTVVDLIFFMRIWALYDRSPKVLGSLAVILILEWIGRMYSSYVSIRQLQIVDPPLNLSWLGCFEQPRHNTSHAITLVAWIPRMLVLSLFFAMTMYKFIELARASEFHFNLDLWRRFSPLAMTFVHDGTVFFFATFVAELISTVIVNIKSTQPMAMSFIQIASEERQKSMASSPSAAHFTGLDFRALSLRTLTVDTAHGDQNTDLESEGVTSEE</sequence>
<evidence type="ECO:0000313" key="2">
    <source>
        <dbReference type="EMBL" id="KAJ3478683.1"/>
    </source>
</evidence>
<evidence type="ECO:0000313" key="3">
    <source>
        <dbReference type="Proteomes" id="UP001212997"/>
    </source>
</evidence>
<reference evidence="2" key="1">
    <citation type="submission" date="2022-07" db="EMBL/GenBank/DDBJ databases">
        <title>Genome Sequence of Physisporinus lineatus.</title>
        <authorList>
            <person name="Buettner E."/>
        </authorList>
    </citation>
    <scope>NUCLEOTIDE SEQUENCE</scope>
    <source>
        <strain evidence="2">VT162</strain>
    </source>
</reference>
<feature type="transmembrane region" description="Helical" evidence="1">
    <location>
        <begin position="281"/>
        <end position="308"/>
    </location>
</feature>
<feature type="transmembrane region" description="Helical" evidence="1">
    <location>
        <begin position="239"/>
        <end position="261"/>
    </location>
</feature>
<keyword evidence="1" id="KW-0472">Membrane</keyword>
<name>A0AAD5YAU7_9APHY</name>
<organism evidence="2 3">
    <name type="scientific">Meripilus lineatus</name>
    <dbReference type="NCBI Taxonomy" id="2056292"/>
    <lineage>
        <taxon>Eukaryota</taxon>
        <taxon>Fungi</taxon>
        <taxon>Dikarya</taxon>
        <taxon>Basidiomycota</taxon>
        <taxon>Agaricomycotina</taxon>
        <taxon>Agaricomycetes</taxon>
        <taxon>Polyporales</taxon>
        <taxon>Meripilaceae</taxon>
        <taxon>Meripilus</taxon>
    </lineage>
</organism>
<dbReference type="EMBL" id="JANAWD010000492">
    <property type="protein sequence ID" value="KAJ3478683.1"/>
    <property type="molecule type" value="Genomic_DNA"/>
</dbReference>
<evidence type="ECO:0000256" key="1">
    <source>
        <dbReference type="SAM" id="Phobius"/>
    </source>
</evidence>
<gene>
    <name evidence="2" type="ORF">NLI96_g9587</name>
</gene>
<dbReference type="Proteomes" id="UP001212997">
    <property type="component" value="Unassembled WGS sequence"/>
</dbReference>
<keyword evidence="3" id="KW-1185">Reference proteome</keyword>
<keyword evidence="1" id="KW-1133">Transmembrane helix</keyword>
<keyword evidence="1" id="KW-0812">Transmembrane</keyword>
<protein>
    <submittedName>
        <fullName evidence="2">Uncharacterized protein</fullName>
    </submittedName>
</protein>
<accession>A0AAD5YAU7</accession>
<comment type="caution">
    <text evidence="2">The sequence shown here is derived from an EMBL/GenBank/DDBJ whole genome shotgun (WGS) entry which is preliminary data.</text>
</comment>